<organism evidence="5 6">
    <name type="scientific">Rhodococcus zopfii</name>
    <dbReference type="NCBI Taxonomy" id="43772"/>
    <lineage>
        <taxon>Bacteria</taxon>
        <taxon>Bacillati</taxon>
        <taxon>Actinomycetota</taxon>
        <taxon>Actinomycetes</taxon>
        <taxon>Mycobacteriales</taxon>
        <taxon>Nocardiaceae</taxon>
        <taxon>Rhodococcus</taxon>
    </lineage>
</organism>
<feature type="transmembrane region" description="Helical" evidence="4">
    <location>
        <begin position="105"/>
        <end position="124"/>
    </location>
</feature>
<dbReference type="EMBL" id="WBMO01000001">
    <property type="protein sequence ID" value="MDV2474621.1"/>
    <property type="molecule type" value="Genomic_DNA"/>
</dbReference>
<name>A0ABU3WKZ1_9NOCA</name>
<evidence type="ECO:0000256" key="1">
    <source>
        <dbReference type="ARBA" id="ARBA00004370"/>
    </source>
</evidence>
<evidence type="ECO:0000313" key="6">
    <source>
        <dbReference type="Proteomes" id="UP001275440"/>
    </source>
</evidence>
<feature type="region of interest" description="Disordered" evidence="3">
    <location>
        <begin position="1"/>
        <end position="84"/>
    </location>
</feature>
<evidence type="ECO:0000256" key="2">
    <source>
        <dbReference type="ARBA" id="ARBA00023136"/>
    </source>
</evidence>
<evidence type="ECO:0008006" key="7">
    <source>
        <dbReference type="Google" id="ProtNLM"/>
    </source>
</evidence>
<evidence type="ECO:0000313" key="5">
    <source>
        <dbReference type="EMBL" id="MDV2474621.1"/>
    </source>
</evidence>
<keyword evidence="2 4" id="KW-0472">Membrane</keyword>
<dbReference type="Proteomes" id="UP001275440">
    <property type="component" value="Unassembled WGS sequence"/>
</dbReference>
<accession>A0ABU3WKZ1</accession>
<keyword evidence="4" id="KW-1133">Transmembrane helix</keyword>
<sequence>MPPQRRNPGTGGPRRRPKIAGTGRLQGAGSAQPSSPANDATVPEPEAVEQAAGAAEPDETAVDLAKKAEPAAETGPEPVEVPAPDVPAPDIAAAPGPAQRNMRPLVLLGAGAVALGVFAVLAAFQPGAQVENRAWVDAAATEEVQRAATQAIETMHGYNYETIDDNFAAIRELLTPQMQEQFDRTAEVTKRAAVQTHTVTEVTVTHIGVSMLDDSRAEVAAYINVSATGDGIAQGSAAAPLLVRMENVDGRWLVSELTDS</sequence>
<feature type="compositionally biased region" description="Polar residues" evidence="3">
    <location>
        <begin position="29"/>
        <end position="38"/>
    </location>
</feature>
<keyword evidence="4" id="KW-0812">Transmembrane</keyword>
<comment type="caution">
    <text evidence="5">The sequence shown here is derived from an EMBL/GenBank/DDBJ whole genome shotgun (WGS) entry which is preliminary data.</text>
</comment>
<evidence type="ECO:0000256" key="3">
    <source>
        <dbReference type="SAM" id="MobiDB-lite"/>
    </source>
</evidence>
<protein>
    <recommendedName>
        <fullName evidence="7">Mce-associated membrane protein</fullName>
    </recommendedName>
</protein>
<keyword evidence="6" id="KW-1185">Reference proteome</keyword>
<reference evidence="5 6" key="1">
    <citation type="submission" date="2019-10" db="EMBL/GenBank/DDBJ databases">
        <title>Draft Genome Assembly of Rhodococcus zopfii DSM44189.</title>
        <authorList>
            <person name="Sutton J.M."/>
            <person name="Akob D.M."/>
            <person name="Bushman T.J."/>
        </authorList>
    </citation>
    <scope>NUCLEOTIDE SEQUENCE [LARGE SCALE GENOMIC DNA]</scope>
    <source>
        <strain evidence="5 6">DSM 44189</strain>
    </source>
</reference>
<evidence type="ECO:0000256" key="4">
    <source>
        <dbReference type="SAM" id="Phobius"/>
    </source>
</evidence>
<proteinExistence type="predicted"/>
<dbReference type="PANTHER" id="PTHR37042">
    <property type="entry name" value="OUTER MEMBRANE PROTEIN RV1973"/>
    <property type="match status" value="1"/>
</dbReference>
<comment type="subcellular location">
    <subcellularLocation>
        <location evidence="1">Membrane</location>
    </subcellularLocation>
</comment>
<gene>
    <name evidence="5" type="ORF">F8M49_02830</name>
</gene>
<dbReference type="PANTHER" id="PTHR37042:SF4">
    <property type="entry name" value="OUTER MEMBRANE PROTEIN RV1973"/>
    <property type="match status" value="1"/>
</dbReference>